<dbReference type="InterPro" id="IPR013783">
    <property type="entry name" value="Ig-like_fold"/>
</dbReference>
<dbReference type="SUPFAM" id="SSF49299">
    <property type="entry name" value="PKD domain"/>
    <property type="match status" value="1"/>
</dbReference>
<dbReference type="CDD" id="cd00146">
    <property type="entry name" value="PKD"/>
    <property type="match status" value="1"/>
</dbReference>
<organism evidence="4 5">
    <name type="scientific">Kribbella yunnanensis</name>
    <dbReference type="NCBI Taxonomy" id="190194"/>
    <lineage>
        <taxon>Bacteria</taxon>
        <taxon>Bacillati</taxon>
        <taxon>Actinomycetota</taxon>
        <taxon>Actinomycetes</taxon>
        <taxon>Propionibacteriales</taxon>
        <taxon>Kribbellaceae</taxon>
        <taxon>Kribbella</taxon>
    </lineage>
</organism>
<dbReference type="InterPro" id="IPR035986">
    <property type="entry name" value="PKD_dom_sf"/>
</dbReference>
<dbReference type="EMBL" id="BAAANF010000023">
    <property type="protein sequence ID" value="GAA1711475.1"/>
    <property type="molecule type" value="Genomic_DNA"/>
</dbReference>
<evidence type="ECO:0000256" key="2">
    <source>
        <dbReference type="SAM" id="SignalP"/>
    </source>
</evidence>
<gene>
    <name evidence="4" type="ORF">GCM10009745_69470</name>
</gene>
<feature type="chain" id="PRO_5047355650" description="PKD domain-containing protein" evidence="2">
    <location>
        <begin position="27"/>
        <end position="302"/>
    </location>
</feature>
<evidence type="ECO:0000259" key="3">
    <source>
        <dbReference type="PROSITE" id="PS50093"/>
    </source>
</evidence>
<evidence type="ECO:0000313" key="4">
    <source>
        <dbReference type="EMBL" id="GAA1711475.1"/>
    </source>
</evidence>
<dbReference type="Gene3D" id="2.60.40.10">
    <property type="entry name" value="Immunoglobulins"/>
    <property type="match status" value="1"/>
</dbReference>
<evidence type="ECO:0000313" key="5">
    <source>
        <dbReference type="Proteomes" id="UP001500280"/>
    </source>
</evidence>
<feature type="region of interest" description="Disordered" evidence="1">
    <location>
        <begin position="44"/>
        <end position="153"/>
    </location>
</feature>
<dbReference type="InterPro" id="IPR000601">
    <property type="entry name" value="PKD_dom"/>
</dbReference>
<name>A0ABN2ITH4_9ACTN</name>
<protein>
    <recommendedName>
        <fullName evidence="3">PKD domain-containing protein</fullName>
    </recommendedName>
</protein>
<dbReference type="PROSITE" id="PS50093">
    <property type="entry name" value="PKD"/>
    <property type="match status" value="1"/>
</dbReference>
<feature type="compositionally biased region" description="Basic residues" evidence="1">
    <location>
        <begin position="71"/>
        <end position="93"/>
    </location>
</feature>
<evidence type="ECO:0000256" key="1">
    <source>
        <dbReference type="SAM" id="MobiDB-lite"/>
    </source>
</evidence>
<reference evidence="4 5" key="1">
    <citation type="journal article" date="2019" name="Int. J. Syst. Evol. Microbiol.">
        <title>The Global Catalogue of Microorganisms (GCM) 10K type strain sequencing project: providing services to taxonomists for standard genome sequencing and annotation.</title>
        <authorList>
            <consortium name="The Broad Institute Genomics Platform"/>
            <consortium name="The Broad Institute Genome Sequencing Center for Infectious Disease"/>
            <person name="Wu L."/>
            <person name="Ma J."/>
        </authorList>
    </citation>
    <scope>NUCLEOTIDE SEQUENCE [LARGE SCALE GENOMIC DNA]</scope>
    <source>
        <strain evidence="4 5">JCM 14307</strain>
    </source>
</reference>
<sequence length="302" mass="32461">MNVRTARLGAICTATAVLGSGLIAIAATDSAFGQAESFPSAVVTNKPKPDVTGRHSRWGVTLDGRATTRQRQNKGKPPRRKPAVSKGGHKPARARTVVPPSQKPRRPFRLNIGVCGRMGPDGTIPGPTRCQPTGPIEPRPGRPETPPPVVQPRPEDVTWDQVLAESKDVLFPKLTVHVQPKDRTLVNMETIVYTDDNGVTTVPVVILGFPVIVKAVPTTYTWHFGDGTSKTTDSPGKPYPSKEITHKYMKRGDLSLSVTVNYDASFDVASTGPQFVGPVPITGPSTPLQVREAVPVLVDPPR</sequence>
<dbReference type="Proteomes" id="UP001500280">
    <property type="component" value="Unassembled WGS sequence"/>
</dbReference>
<feature type="signal peptide" evidence="2">
    <location>
        <begin position="1"/>
        <end position="26"/>
    </location>
</feature>
<comment type="caution">
    <text evidence="4">The sequence shown here is derived from an EMBL/GenBank/DDBJ whole genome shotgun (WGS) entry which is preliminary data.</text>
</comment>
<feature type="compositionally biased region" description="Pro residues" evidence="1">
    <location>
        <begin position="135"/>
        <end position="151"/>
    </location>
</feature>
<dbReference type="Pfam" id="PF00801">
    <property type="entry name" value="PKD"/>
    <property type="match status" value="1"/>
</dbReference>
<proteinExistence type="predicted"/>
<accession>A0ABN2ITH4</accession>
<keyword evidence="5" id="KW-1185">Reference proteome</keyword>
<keyword evidence="2" id="KW-0732">Signal</keyword>
<feature type="domain" description="PKD" evidence="3">
    <location>
        <begin position="217"/>
        <end position="271"/>
    </location>
</feature>